<dbReference type="EC" id="3.4.21.62" evidence="8"/>
<dbReference type="PANTHER" id="PTHR14218:SF15">
    <property type="entry name" value="TRIPEPTIDYL-PEPTIDASE 1"/>
    <property type="match status" value="1"/>
</dbReference>
<dbReference type="SUPFAM" id="SSF52743">
    <property type="entry name" value="Subtilisin-like"/>
    <property type="match status" value="1"/>
</dbReference>
<dbReference type="PANTHER" id="PTHR14218">
    <property type="entry name" value="PROTEASE S8 TRIPEPTIDYL PEPTIDASE I CLN2"/>
    <property type="match status" value="1"/>
</dbReference>
<comment type="cofactor">
    <cofactor evidence="9">
        <name>Ca(2+)</name>
        <dbReference type="ChEBI" id="CHEBI:29108"/>
    </cofactor>
    <text evidence="9">Binds 1 Ca(2+) ion per subunit.</text>
</comment>
<dbReference type="GO" id="GO:0046872">
    <property type="term" value="F:metal ion binding"/>
    <property type="evidence" value="ECO:0007669"/>
    <property type="project" value="UniProtKB-UniRule"/>
</dbReference>
<dbReference type="EMBL" id="FR824257">
    <property type="protein sequence ID" value="CCA23891.1"/>
    <property type="molecule type" value="Genomic_DNA"/>
</dbReference>
<feature type="binding site" evidence="9">
    <location>
        <position position="572"/>
    </location>
    <ligand>
        <name>Ca(2+)</name>
        <dbReference type="ChEBI" id="CHEBI:29108"/>
    </ligand>
</feature>
<evidence type="ECO:0000256" key="5">
    <source>
        <dbReference type="ARBA" id="ARBA00022837"/>
    </source>
</evidence>
<feature type="domain" description="Peptidase S53" evidence="12">
    <location>
        <begin position="218"/>
        <end position="619"/>
    </location>
</feature>
<dbReference type="Pfam" id="PF09286">
    <property type="entry name" value="Pro-kuma_activ"/>
    <property type="match status" value="1"/>
</dbReference>
<organism evidence="13">
    <name type="scientific">Albugo laibachii Nc14</name>
    <dbReference type="NCBI Taxonomy" id="890382"/>
    <lineage>
        <taxon>Eukaryota</taxon>
        <taxon>Sar</taxon>
        <taxon>Stramenopiles</taxon>
        <taxon>Oomycota</taxon>
        <taxon>Peronosporomycetes</taxon>
        <taxon>Albuginales</taxon>
        <taxon>Albuginaceae</taxon>
        <taxon>Albugo</taxon>
    </lineage>
</organism>
<dbReference type="Gene3D" id="3.40.50.200">
    <property type="entry name" value="Peptidase S8/S53 domain"/>
    <property type="match status" value="1"/>
</dbReference>
<feature type="binding site" evidence="9">
    <location>
        <position position="599"/>
    </location>
    <ligand>
        <name>Ca(2+)</name>
        <dbReference type="ChEBI" id="CHEBI:29108"/>
    </ligand>
</feature>
<name>F0WRC8_9STRA</name>
<keyword evidence="11" id="KW-0732">Signal</keyword>
<feature type="signal peptide" evidence="11">
    <location>
        <begin position="1"/>
        <end position="26"/>
    </location>
</feature>
<dbReference type="GO" id="GO:0004252">
    <property type="term" value="F:serine-type endopeptidase activity"/>
    <property type="evidence" value="ECO:0007669"/>
    <property type="project" value="UniProtKB-UniRule"/>
</dbReference>
<dbReference type="GO" id="GO:0006508">
    <property type="term" value="P:proteolysis"/>
    <property type="evidence" value="ECO:0007669"/>
    <property type="project" value="UniProtKB-KW"/>
</dbReference>
<dbReference type="SMART" id="SM00944">
    <property type="entry name" value="Pro-kuma_activ"/>
    <property type="match status" value="1"/>
</dbReference>
<keyword evidence="4 9" id="KW-0720">Serine protease</keyword>
<evidence type="ECO:0000259" key="12">
    <source>
        <dbReference type="PROSITE" id="PS51695"/>
    </source>
</evidence>
<protein>
    <recommendedName>
        <fullName evidence="8">subtilisin</fullName>
        <ecNumber evidence="8">3.4.21.62</ecNumber>
    </recommendedName>
</protein>
<feature type="active site" description="Charge relay system" evidence="9">
    <location>
        <position position="527"/>
    </location>
</feature>
<dbReference type="InterPro" id="IPR050819">
    <property type="entry name" value="Tripeptidyl-peptidase_I"/>
</dbReference>
<gene>
    <name evidence="13" type="primary">AlNc14C212G8933</name>
    <name evidence="13" type="ORF">ALNC14_100350</name>
</gene>
<keyword evidence="2 9" id="KW-0479">Metal-binding</keyword>
<evidence type="ECO:0000313" key="13">
    <source>
        <dbReference type="EMBL" id="CCA23891.1"/>
    </source>
</evidence>
<feature type="chain" id="PRO_5003261738" description="subtilisin" evidence="11">
    <location>
        <begin position="27"/>
        <end position="722"/>
    </location>
</feature>
<dbReference type="SUPFAM" id="SSF54897">
    <property type="entry name" value="Protease propeptides/inhibitors"/>
    <property type="match status" value="1"/>
</dbReference>
<reference evidence="13" key="1">
    <citation type="journal article" date="2011" name="PLoS Biol.">
        <title>Gene gain and loss during evolution of obligate parasitism in the white rust pathogen of Arabidopsis thaliana.</title>
        <authorList>
            <person name="Kemen E."/>
            <person name="Gardiner A."/>
            <person name="Schultz-Larsen T."/>
            <person name="Kemen A.C."/>
            <person name="Balmuth A.L."/>
            <person name="Robert-Seilaniantz A."/>
            <person name="Bailey K."/>
            <person name="Holub E."/>
            <person name="Studholme D.J."/>
            <person name="Maclean D."/>
            <person name="Jones J.D."/>
        </authorList>
    </citation>
    <scope>NUCLEOTIDE SEQUENCE</scope>
</reference>
<keyword evidence="10" id="KW-0472">Membrane</keyword>
<feature type="active site" description="Charge relay system" evidence="9">
    <location>
        <position position="296"/>
    </location>
</feature>
<feature type="binding site" evidence="9">
    <location>
        <position position="573"/>
    </location>
    <ligand>
        <name>Ca(2+)</name>
        <dbReference type="ChEBI" id="CHEBI:29108"/>
    </ligand>
</feature>
<keyword evidence="10" id="KW-1133">Transmembrane helix</keyword>
<dbReference type="InterPro" id="IPR030400">
    <property type="entry name" value="Sedolisin_dom"/>
</dbReference>
<evidence type="ECO:0000256" key="7">
    <source>
        <dbReference type="ARBA" id="ARBA00023529"/>
    </source>
</evidence>
<dbReference type="InterPro" id="IPR000209">
    <property type="entry name" value="Peptidase_S8/S53_dom"/>
</dbReference>
<reference evidence="13" key="2">
    <citation type="submission" date="2011-02" db="EMBL/GenBank/DDBJ databases">
        <authorList>
            <person name="MacLean D."/>
        </authorList>
    </citation>
    <scope>NUCLEOTIDE SEQUENCE</scope>
</reference>
<dbReference type="CDD" id="cd11377">
    <property type="entry name" value="Pro-peptidase_S53"/>
    <property type="match status" value="1"/>
</dbReference>
<evidence type="ECO:0000256" key="6">
    <source>
        <dbReference type="ARBA" id="ARBA00023145"/>
    </source>
</evidence>
<feature type="binding site" evidence="9">
    <location>
        <position position="597"/>
    </location>
    <ligand>
        <name>Ca(2+)</name>
        <dbReference type="ChEBI" id="CHEBI:29108"/>
    </ligand>
</feature>
<feature type="active site" description="Charge relay system" evidence="9">
    <location>
        <position position="300"/>
    </location>
</feature>
<evidence type="ECO:0000256" key="4">
    <source>
        <dbReference type="ARBA" id="ARBA00022825"/>
    </source>
</evidence>
<evidence type="ECO:0000256" key="8">
    <source>
        <dbReference type="ARBA" id="ARBA00023619"/>
    </source>
</evidence>
<keyword evidence="1 9" id="KW-0645">Protease</keyword>
<feature type="transmembrane region" description="Helical" evidence="10">
    <location>
        <begin position="660"/>
        <end position="679"/>
    </location>
</feature>
<sequence length="722" mass="82154">MKDTKLAIVCIFQALLSFLTPHFSSSRIVDVAQHPQWNKLARARPFEKIYFKLILPLALPDSRLEELIDSISNVRSSTYGHYKTQNESIIHFAPTSESLRVIHKLKAQYGNISQMNAYGDHWSVSLSASVVEELFQTILYHYQHKQHDLIDLVRPEAQFIIPSILLDHVVYFDGLEGFPTEVQALYMQRRYQSRLRNDSVQSTSSKMRLPFGRVRPPYVSPSMIRAQYQINSNSNPTHPQNKLVIGSFLHEYYKEEDLKLFLSQFDRNQAKIHYPSTVGDCLASPHNNHHFLATGEASLDVEVAVALTQSEFIQVRCNQHLRDPTHPFDDGNQEPFLLFMQEINELKDEDRPAVISLSYADDECALPRSYAHAVNREFMKAAMKGITILTSAGDAGVQGSELTQRYCHMPICSQFLGVFPTSSPYVTSVGATTFGALNESSRRWDERVTSTKNVDLITSGGGFSDRFQRPMYQEEAVRLYLDRIRDEHPSIFQRFNQTGRAYPDISAIGHAFPVYVNGVVGMTDGTSVSAPIVASMVIRMNEWLLERGDPMLGFLNPLLYQMQKVCPYVFIDILHGDNACGSTGMQCCTQGHYAMEGWDATSGVGTMQVLRWMESFDECRDKIRKAHPRNLGSSMKLQVKRQRFLVFSEWSEGEKQLCNALFLIGILAGLVLLSVLFSMHENLLQPIARRSKATFEYPATEWLLADETKRRTVWPPWAHPIQ</sequence>
<evidence type="ECO:0000256" key="11">
    <source>
        <dbReference type="SAM" id="SignalP"/>
    </source>
</evidence>
<dbReference type="AlphaFoldDB" id="F0WRC8"/>
<dbReference type="InterPro" id="IPR015366">
    <property type="entry name" value="S53_propep"/>
</dbReference>
<dbReference type="InterPro" id="IPR036852">
    <property type="entry name" value="Peptidase_S8/S53_dom_sf"/>
</dbReference>
<evidence type="ECO:0000256" key="1">
    <source>
        <dbReference type="ARBA" id="ARBA00022670"/>
    </source>
</evidence>
<keyword evidence="3 9" id="KW-0378">Hydrolase</keyword>
<comment type="catalytic activity">
    <reaction evidence="7">
        <text>Hydrolysis of proteins with broad specificity for peptide bonds, and a preference for a large uncharged residue in P1. Hydrolyzes peptide amides.</text>
        <dbReference type="EC" id="3.4.21.62"/>
    </reaction>
</comment>
<accession>F0WRC8</accession>
<evidence type="ECO:0000256" key="10">
    <source>
        <dbReference type="SAM" id="Phobius"/>
    </source>
</evidence>
<evidence type="ECO:0000256" key="3">
    <source>
        <dbReference type="ARBA" id="ARBA00022801"/>
    </source>
</evidence>
<dbReference type="HOGENOM" id="CLU_013783_5_1_1"/>
<keyword evidence="5 9" id="KW-0106">Calcium</keyword>
<dbReference type="GO" id="GO:0008240">
    <property type="term" value="F:tripeptidyl-peptidase activity"/>
    <property type="evidence" value="ECO:0007669"/>
    <property type="project" value="TreeGrafter"/>
</dbReference>
<dbReference type="Pfam" id="PF00082">
    <property type="entry name" value="Peptidase_S8"/>
    <property type="match status" value="1"/>
</dbReference>
<proteinExistence type="predicted"/>
<dbReference type="PROSITE" id="PS51695">
    <property type="entry name" value="SEDOLISIN"/>
    <property type="match status" value="1"/>
</dbReference>
<dbReference type="CDD" id="cd04056">
    <property type="entry name" value="Peptidases_S53"/>
    <property type="match status" value="1"/>
</dbReference>
<keyword evidence="10" id="KW-0812">Transmembrane</keyword>
<keyword evidence="6" id="KW-0865">Zymogen</keyword>
<evidence type="ECO:0000256" key="9">
    <source>
        <dbReference type="PROSITE-ProRule" id="PRU01032"/>
    </source>
</evidence>
<evidence type="ECO:0000256" key="2">
    <source>
        <dbReference type="ARBA" id="ARBA00022723"/>
    </source>
</evidence>